<feature type="domain" description="PDZ" evidence="1">
    <location>
        <begin position="43"/>
        <end position="128"/>
    </location>
</feature>
<sequence length="281" mass="32465">MIEWQLESRSVESDRAHWITHRNVFAFREVRAAFHSTIYDHHKITVEENTGQHLTSRSAAEQFENFSVLSVRVEQVETNSIAYTSGLRVGDRIWYIAGKDVHECSRHMCLALFQQNSTKILLIISRHKPSLLTTLMRSLRYYCTVKHIAHEMTRGDAIGASLRHMLISFHNGVRAVGENDRGWTMVPGRIVLRSQCDMRDPSEVVRRDRCFEIETICTKSYKQICKNVLVSGKCITAEKGWELIPLCIALKTKRTVDIKVLQFARLCQFLLKLSLISSRRM</sequence>
<dbReference type="AlphaFoldDB" id="A0A914RVC2"/>
<accession>A0A914RVC2</accession>
<organism evidence="2 3">
    <name type="scientific">Parascaris equorum</name>
    <name type="common">Equine roundworm</name>
    <dbReference type="NCBI Taxonomy" id="6256"/>
    <lineage>
        <taxon>Eukaryota</taxon>
        <taxon>Metazoa</taxon>
        <taxon>Ecdysozoa</taxon>
        <taxon>Nematoda</taxon>
        <taxon>Chromadorea</taxon>
        <taxon>Rhabditida</taxon>
        <taxon>Spirurina</taxon>
        <taxon>Ascaridomorpha</taxon>
        <taxon>Ascaridoidea</taxon>
        <taxon>Ascarididae</taxon>
        <taxon>Parascaris</taxon>
    </lineage>
</organism>
<evidence type="ECO:0000313" key="2">
    <source>
        <dbReference type="Proteomes" id="UP000887564"/>
    </source>
</evidence>
<evidence type="ECO:0000259" key="1">
    <source>
        <dbReference type="PROSITE" id="PS50106"/>
    </source>
</evidence>
<dbReference type="InterPro" id="IPR001478">
    <property type="entry name" value="PDZ"/>
</dbReference>
<dbReference type="Proteomes" id="UP000887564">
    <property type="component" value="Unplaced"/>
</dbReference>
<evidence type="ECO:0000313" key="3">
    <source>
        <dbReference type="WBParaSite" id="PEQ_0001044001-mRNA-1"/>
    </source>
</evidence>
<reference evidence="3" key="1">
    <citation type="submission" date="2022-11" db="UniProtKB">
        <authorList>
            <consortium name="WormBaseParasite"/>
        </authorList>
    </citation>
    <scope>IDENTIFICATION</scope>
</reference>
<proteinExistence type="predicted"/>
<dbReference type="Gene3D" id="2.30.42.10">
    <property type="match status" value="1"/>
</dbReference>
<name>A0A914RVC2_PAREQ</name>
<dbReference type="PROSITE" id="PS50106">
    <property type="entry name" value="PDZ"/>
    <property type="match status" value="1"/>
</dbReference>
<protein>
    <submittedName>
        <fullName evidence="3">PDZ domain-containing protein</fullName>
    </submittedName>
</protein>
<dbReference type="InterPro" id="IPR036034">
    <property type="entry name" value="PDZ_sf"/>
</dbReference>
<keyword evidence="2" id="KW-1185">Reference proteome</keyword>
<dbReference type="SUPFAM" id="SSF50156">
    <property type="entry name" value="PDZ domain-like"/>
    <property type="match status" value="1"/>
</dbReference>
<dbReference type="WBParaSite" id="PEQ_0001044001-mRNA-1">
    <property type="protein sequence ID" value="PEQ_0001044001-mRNA-1"/>
    <property type="gene ID" value="PEQ_0001044001"/>
</dbReference>